<feature type="compositionally biased region" description="Low complexity" evidence="1">
    <location>
        <begin position="193"/>
        <end position="203"/>
    </location>
</feature>
<feature type="compositionally biased region" description="Low complexity" evidence="1">
    <location>
        <begin position="901"/>
        <end position="915"/>
    </location>
</feature>
<dbReference type="CDD" id="cd00167">
    <property type="entry name" value="SANT"/>
    <property type="match status" value="1"/>
</dbReference>
<evidence type="ECO:0000256" key="1">
    <source>
        <dbReference type="SAM" id="MobiDB-lite"/>
    </source>
</evidence>
<evidence type="ECO:0000313" key="3">
    <source>
        <dbReference type="EMBL" id="KAJ3556342.1"/>
    </source>
</evidence>
<feature type="compositionally biased region" description="Basic and acidic residues" evidence="1">
    <location>
        <begin position="1140"/>
        <end position="1150"/>
    </location>
</feature>
<accession>A0A9W8N5C7</accession>
<feature type="compositionally biased region" description="Basic and acidic residues" evidence="1">
    <location>
        <begin position="1298"/>
        <end position="1327"/>
    </location>
</feature>
<dbReference type="Pfam" id="PF00249">
    <property type="entry name" value="Myb_DNA-binding"/>
    <property type="match status" value="1"/>
</dbReference>
<dbReference type="Gene3D" id="1.10.10.60">
    <property type="entry name" value="Homeodomain-like"/>
    <property type="match status" value="2"/>
</dbReference>
<comment type="caution">
    <text evidence="3">The sequence shown here is derived from an EMBL/GenBank/DDBJ whole genome shotgun (WGS) entry which is preliminary data.</text>
</comment>
<evidence type="ECO:0000313" key="4">
    <source>
        <dbReference type="Proteomes" id="UP001148614"/>
    </source>
</evidence>
<feature type="compositionally biased region" description="Pro residues" evidence="1">
    <location>
        <begin position="1048"/>
        <end position="1061"/>
    </location>
</feature>
<feature type="compositionally biased region" description="Polar residues" evidence="1">
    <location>
        <begin position="1230"/>
        <end position="1241"/>
    </location>
</feature>
<dbReference type="GO" id="GO:0006357">
    <property type="term" value="P:regulation of transcription by RNA polymerase II"/>
    <property type="evidence" value="ECO:0007669"/>
    <property type="project" value="TreeGrafter"/>
</dbReference>
<feature type="compositionally biased region" description="Pro residues" evidence="1">
    <location>
        <begin position="1466"/>
        <end position="1485"/>
    </location>
</feature>
<feature type="compositionally biased region" description="Basic and acidic residues" evidence="1">
    <location>
        <begin position="709"/>
        <end position="724"/>
    </location>
</feature>
<feature type="compositionally biased region" description="Acidic residues" evidence="1">
    <location>
        <begin position="312"/>
        <end position="321"/>
    </location>
</feature>
<dbReference type="InterPro" id="IPR009057">
    <property type="entry name" value="Homeodomain-like_sf"/>
</dbReference>
<organism evidence="3 4">
    <name type="scientific">Xylaria arbuscula</name>
    <dbReference type="NCBI Taxonomy" id="114810"/>
    <lineage>
        <taxon>Eukaryota</taxon>
        <taxon>Fungi</taxon>
        <taxon>Dikarya</taxon>
        <taxon>Ascomycota</taxon>
        <taxon>Pezizomycotina</taxon>
        <taxon>Sordariomycetes</taxon>
        <taxon>Xylariomycetidae</taxon>
        <taxon>Xylariales</taxon>
        <taxon>Xylariaceae</taxon>
        <taxon>Xylaria</taxon>
    </lineage>
</organism>
<reference evidence="3" key="1">
    <citation type="submission" date="2022-07" db="EMBL/GenBank/DDBJ databases">
        <title>Genome Sequence of Xylaria arbuscula.</title>
        <authorList>
            <person name="Buettner E."/>
        </authorList>
    </citation>
    <scope>NUCLEOTIDE SEQUENCE</scope>
    <source>
        <strain evidence="3">VT107</strain>
    </source>
</reference>
<dbReference type="InterPro" id="IPR051571">
    <property type="entry name" value="N-CoR_corepressor"/>
</dbReference>
<feature type="compositionally biased region" description="Basic residues" evidence="1">
    <location>
        <begin position="851"/>
        <end position="867"/>
    </location>
</feature>
<feature type="region of interest" description="Disordered" evidence="1">
    <location>
        <begin position="1"/>
        <end position="341"/>
    </location>
</feature>
<name>A0A9W8N5C7_9PEZI</name>
<feature type="compositionally biased region" description="Basic and acidic residues" evidence="1">
    <location>
        <begin position="513"/>
        <end position="522"/>
    </location>
</feature>
<protein>
    <recommendedName>
        <fullName evidence="2">Myb-like domain-containing protein</fullName>
    </recommendedName>
</protein>
<dbReference type="SMART" id="SM00717">
    <property type="entry name" value="SANT"/>
    <property type="match status" value="2"/>
</dbReference>
<proteinExistence type="predicted"/>
<feature type="compositionally biased region" description="Polar residues" evidence="1">
    <location>
        <begin position="1375"/>
        <end position="1390"/>
    </location>
</feature>
<feature type="compositionally biased region" description="Polar residues" evidence="1">
    <location>
        <begin position="1013"/>
        <end position="1027"/>
    </location>
</feature>
<feature type="compositionally biased region" description="Low complexity" evidence="1">
    <location>
        <begin position="922"/>
        <end position="935"/>
    </location>
</feature>
<feature type="compositionally biased region" description="Polar residues" evidence="1">
    <location>
        <begin position="1189"/>
        <end position="1198"/>
    </location>
</feature>
<feature type="compositionally biased region" description="Basic and acidic residues" evidence="1">
    <location>
        <begin position="246"/>
        <end position="286"/>
    </location>
</feature>
<feature type="compositionally biased region" description="Basic and acidic residues" evidence="1">
    <location>
        <begin position="1"/>
        <end position="15"/>
    </location>
</feature>
<dbReference type="SUPFAM" id="SSF46689">
    <property type="entry name" value="Homeodomain-like"/>
    <property type="match status" value="2"/>
</dbReference>
<gene>
    <name evidence="3" type="ORF">NPX13_g10156</name>
</gene>
<feature type="domain" description="Myb-like" evidence="2">
    <location>
        <begin position="1081"/>
        <end position="1129"/>
    </location>
</feature>
<sequence>MRTERGVGRETDRSQQDSSYRGGYGRGRGRGRGDWDRSRGRPFYDDRDRYGGPFRSRSQEGRFRDRDDRERENSSRYLDTDLRPRDPRDDRDARDRETRVKLDRTSHEPPTSTKDVSPPPVAPAAPSFGSVPNRTALMNEVSSATGKAPPTGPRALKEDRPAPVAAPTLVDTRPPPTGPSKSSFERSPPIPSGPRSQRPGPSSKQWINPNLKHRVPESPKMGRSLSFAQSRPPGLRADSVQSDQQGDYHHRPRSSDGKVEPEVLKTDGDSQDMHNLDSGEISRVELRPQSAGSTAERDRPKGEPGSAKADTETIDEAEDVGFVEKNTADSNKRPASRVDRQPTLKVPIIRISYPEKECKQPIIDQSSDSDDEEIGDMIESGMIEVEKELKQLKPLEDSVSMEPIIRYALLSLEAVNQVAIEPEGLESMIGPIPKETETPAPEKIDAKPDPKAEQQTEASSTSPIHDPVKQPPKEEDAAPSSVEKEQPTPSDTVPKQSQPLTEQEVEVPMAHESPPRDQKPSGECDVVMEDVVIESTKAEAQPASVLVPPAPQEEPVLPLFEEAQIDFGDGSKRGSYTPSPPEDKDETDIEDVDLHSIAIVREHGQTPPLDSLPYFDEQPWDKDKAFMRSMNTPRPDISAFILRKLQDDAWNQHVMETQLKKAYGANYENYIRFTASDEPVAVKSREKYTCVVGTGDLGSHSNAGVSSEPKPENTRRSRYASERDLERVLEESRKIEDDKRERQLQAERERHRTDKEAVIPRQYQTAKERDDEFYKSNTGFVQPEKIVATWEVLPPVDNFTEEESGIFEKAYLEFPKQWGRVSDPLANRDFGTAIQFYYLKKEKEELNLKEKLKKQPKKRKRGGRGKTRSSALVSELGNGDNDNEEAQETGENGERRRPRRAAAPTFNSEATPATDGEGGTPAGTPGRRGAATTRDGTTEKPKRGRRAKEKEPKAPRVAVTLAAAPTPGPTPSPATKGNRSRSASRVQNLDWIGQQTQDEMSRPPSQYELAPNVGQSTQGMPMQSFPQAQPLVSPERGIPPSSMADAMAPPPLRPDPPPQPPVAVLEISQPTPPDRKSGGQPSSYWSVPEAAEFPSLLKSFGSDWAAIAAHMRTKTAVMVKNYYTRRKDSTDWEAIVKEADDRKHRGEKRPPPPVLATSVKKRYDTSSNRPLAAADAVMEDVPTPKMEHPTSQPMNSRFNVPIAAQPQPPPVAPSPFAQTPHLIAQVAPQPISQATTQTMSPASRPLRAPLPFPDRERETFPQQATRTPLVSKPPHSASPSISESPARHPLPGSLPDLQPERPKSESKPPKEPVRQPERQQMRVKQEPDLTPQEFFGPPSGIRAPVPRVENRPLSSRPVEAARNPAQAPQAPYTVIQHQTSRGFMTESNPSSPVPARSMLPLTRPLSRASMTEPYNASPAQRTPPSAPPPPPRAPKTSNLMALLNDDPPPPPKRVTEVPAAPKLSSTPPPHANLSRPPPPPPPPPSHVRRDSSITEAQPYGFSRVPPPPPASSMPSLKPYTASPQSQSLNAPRHMPLDRPVDQDYYATRPRPYPSTAANSPQNTPHYQSIDPASTA</sequence>
<dbReference type="PANTHER" id="PTHR13992">
    <property type="entry name" value="NUCLEAR RECEPTOR CO-REPRESSOR RELATED NCOR"/>
    <property type="match status" value="1"/>
</dbReference>
<feature type="compositionally biased region" description="Basic and acidic residues" evidence="1">
    <location>
        <begin position="466"/>
        <end position="486"/>
    </location>
</feature>
<feature type="region of interest" description="Disordered" evidence="1">
    <location>
        <begin position="849"/>
        <end position="1086"/>
    </location>
</feature>
<feature type="compositionally biased region" description="Basic and acidic residues" evidence="1">
    <location>
        <begin position="434"/>
        <end position="454"/>
    </location>
</feature>
<feature type="compositionally biased region" description="Low complexity" evidence="1">
    <location>
        <begin position="955"/>
        <end position="965"/>
    </location>
</feature>
<dbReference type="EMBL" id="JANPWZ010002755">
    <property type="protein sequence ID" value="KAJ3556342.1"/>
    <property type="molecule type" value="Genomic_DNA"/>
</dbReference>
<feature type="compositionally biased region" description="Basic and acidic residues" evidence="1">
    <location>
        <begin position="326"/>
        <end position="341"/>
    </location>
</feature>
<feature type="compositionally biased region" description="Polar residues" evidence="1">
    <location>
        <begin position="487"/>
        <end position="501"/>
    </location>
</feature>
<feature type="compositionally biased region" description="Basic and acidic residues" evidence="1">
    <location>
        <begin position="31"/>
        <end position="50"/>
    </location>
</feature>
<dbReference type="VEuPathDB" id="FungiDB:F4678DRAFT_33591"/>
<feature type="compositionally biased region" description="Polar residues" evidence="1">
    <location>
        <begin position="1555"/>
        <end position="1575"/>
    </location>
</feature>
<feature type="compositionally biased region" description="Pro residues" evidence="1">
    <location>
        <begin position="1424"/>
        <end position="1433"/>
    </location>
</feature>
<dbReference type="PANTHER" id="PTHR13992:SF39">
    <property type="entry name" value="SMRTER, ISOFORM G"/>
    <property type="match status" value="1"/>
</dbReference>
<feature type="region of interest" description="Disordered" evidence="1">
    <location>
        <begin position="422"/>
        <end position="551"/>
    </location>
</feature>
<dbReference type="GO" id="GO:0034967">
    <property type="term" value="C:Set3 complex"/>
    <property type="evidence" value="ECO:0007669"/>
    <property type="project" value="TreeGrafter"/>
</dbReference>
<dbReference type="Proteomes" id="UP001148614">
    <property type="component" value="Unassembled WGS sequence"/>
</dbReference>
<feature type="region of interest" description="Disordered" evidence="1">
    <location>
        <begin position="563"/>
        <end position="588"/>
    </location>
</feature>
<dbReference type="InterPro" id="IPR001005">
    <property type="entry name" value="SANT/Myb"/>
</dbReference>
<feature type="region of interest" description="Disordered" evidence="1">
    <location>
        <begin position="736"/>
        <end position="755"/>
    </location>
</feature>
<evidence type="ECO:0000259" key="2">
    <source>
        <dbReference type="SMART" id="SM00717"/>
    </source>
</evidence>
<feature type="region of interest" description="Disordered" evidence="1">
    <location>
        <begin position="1140"/>
        <end position="1575"/>
    </location>
</feature>
<feature type="region of interest" description="Disordered" evidence="1">
    <location>
        <begin position="694"/>
        <end position="724"/>
    </location>
</feature>
<feature type="compositionally biased region" description="Polar residues" evidence="1">
    <location>
        <begin position="980"/>
        <end position="998"/>
    </location>
</feature>
<feature type="compositionally biased region" description="Basic and acidic residues" evidence="1">
    <location>
        <begin position="57"/>
        <end position="107"/>
    </location>
</feature>
<keyword evidence="4" id="KW-1185">Reference proteome</keyword>
<feature type="domain" description="Myb-like" evidence="2">
    <location>
        <begin position="795"/>
        <end position="844"/>
    </location>
</feature>